<evidence type="ECO:0000256" key="3">
    <source>
        <dbReference type="SAM" id="MobiDB-lite"/>
    </source>
</evidence>
<keyword evidence="6" id="KW-1185">Reference proteome</keyword>
<evidence type="ECO:0000313" key="5">
    <source>
        <dbReference type="EMBL" id="MFH8549417.1"/>
    </source>
</evidence>
<reference evidence="5 6" key="1">
    <citation type="submission" date="2024-10" db="EMBL/GenBank/DDBJ databases">
        <title>The Natural Products Discovery Center: Release of the First 8490 Sequenced Strains for Exploring Actinobacteria Biosynthetic Diversity.</title>
        <authorList>
            <person name="Kalkreuter E."/>
            <person name="Kautsar S.A."/>
            <person name="Yang D."/>
            <person name="Bader C.D."/>
            <person name="Teijaro C.N."/>
            <person name="Fluegel L."/>
            <person name="Davis C.M."/>
            <person name="Simpson J.R."/>
            <person name="Lauterbach L."/>
            <person name="Steele A.D."/>
            <person name="Gui C."/>
            <person name="Meng S."/>
            <person name="Li G."/>
            <person name="Viehrig K."/>
            <person name="Ye F."/>
            <person name="Su P."/>
            <person name="Kiefer A.F."/>
            <person name="Nichols A."/>
            <person name="Cepeda A.J."/>
            <person name="Yan W."/>
            <person name="Fan B."/>
            <person name="Jiang Y."/>
            <person name="Adhikari A."/>
            <person name="Zheng C.-J."/>
            <person name="Schuster L."/>
            <person name="Cowan T.M."/>
            <person name="Smanski M.J."/>
            <person name="Chevrette M.G."/>
            <person name="De Carvalho L.P.S."/>
            <person name="Shen B."/>
        </authorList>
    </citation>
    <scope>NUCLEOTIDE SEQUENCE [LARGE SCALE GENOMIC DNA]</scope>
    <source>
        <strain evidence="5 6">NPDC017990</strain>
    </source>
</reference>
<feature type="compositionally biased region" description="Pro residues" evidence="3">
    <location>
        <begin position="181"/>
        <end position="194"/>
    </location>
</feature>
<proteinExistence type="predicted"/>
<dbReference type="Gene3D" id="3.40.630.30">
    <property type="match status" value="1"/>
</dbReference>
<gene>
    <name evidence="5" type="ORF">ACH4F9_30845</name>
</gene>
<dbReference type="InterPro" id="IPR000182">
    <property type="entry name" value="GNAT_dom"/>
</dbReference>
<feature type="region of interest" description="Disordered" evidence="3">
    <location>
        <begin position="169"/>
        <end position="194"/>
    </location>
</feature>
<dbReference type="InterPro" id="IPR050832">
    <property type="entry name" value="Bact_Acetyltransf"/>
</dbReference>
<dbReference type="PANTHER" id="PTHR43877:SF2">
    <property type="entry name" value="AMINOALKYLPHOSPHONATE N-ACETYLTRANSFERASE-RELATED"/>
    <property type="match status" value="1"/>
</dbReference>
<feature type="domain" description="N-acetyltransferase" evidence="4">
    <location>
        <begin position="7"/>
        <end position="171"/>
    </location>
</feature>
<dbReference type="PROSITE" id="PS51186">
    <property type="entry name" value="GNAT"/>
    <property type="match status" value="1"/>
</dbReference>
<protein>
    <submittedName>
        <fullName evidence="5">GNAT family N-acetyltransferase</fullName>
        <ecNumber evidence="5">2.3.-.-</ecNumber>
    </submittedName>
</protein>
<sequence>MRQATATRVRPRRTPDLPACVEALAGVHEADGYPTNWPERPADWLTGGALIGAWVAELDGRVAGHVALCRRDADDVAPGLWSRRQGVPIDRTAVVSRLFVAPGARGHGLGALLLARVVAEAGESGLDPVLDVVESDTSATALYERTGWRFLGTGEQHWSPRQTVTVRCYAAPEPGPERPPEPSSGPEPAPGEAA</sequence>
<dbReference type="CDD" id="cd04301">
    <property type="entry name" value="NAT_SF"/>
    <property type="match status" value="1"/>
</dbReference>
<evidence type="ECO:0000256" key="1">
    <source>
        <dbReference type="ARBA" id="ARBA00022679"/>
    </source>
</evidence>
<organism evidence="5 6">
    <name type="scientific">Streptomyces longisporoflavus</name>
    <dbReference type="NCBI Taxonomy" id="28044"/>
    <lineage>
        <taxon>Bacteria</taxon>
        <taxon>Bacillati</taxon>
        <taxon>Actinomycetota</taxon>
        <taxon>Actinomycetes</taxon>
        <taxon>Kitasatosporales</taxon>
        <taxon>Streptomycetaceae</taxon>
        <taxon>Streptomyces</taxon>
    </lineage>
</organism>
<evidence type="ECO:0000313" key="6">
    <source>
        <dbReference type="Proteomes" id="UP001610818"/>
    </source>
</evidence>
<dbReference type="SUPFAM" id="SSF55729">
    <property type="entry name" value="Acyl-CoA N-acyltransferases (Nat)"/>
    <property type="match status" value="1"/>
</dbReference>
<dbReference type="GO" id="GO:0016746">
    <property type="term" value="F:acyltransferase activity"/>
    <property type="evidence" value="ECO:0007669"/>
    <property type="project" value="UniProtKB-KW"/>
</dbReference>
<dbReference type="InterPro" id="IPR016181">
    <property type="entry name" value="Acyl_CoA_acyltransferase"/>
</dbReference>
<dbReference type="EMBL" id="JBIRGQ010000006">
    <property type="protein sequence ID" value="MFH8549417.1"/>
    <property type="molecule type" value="Genomic_DNA"/>
</dbReference>
<dbReference type="Pfam" id="PF00583">
    <property type="entry name" value="Acetyltransf_1"/>
    <property type="match status" value="1"/>
</dbReference>
<dbReference type="Proteomes" id="UP001610818">
    <property type="component" value="Unassembled WGS sequence"/>
</dbReference>
<evidence type="ECO:0000259" key="4">
    <source>
        <dbReference type="PROSITE" id="PS51186"/>
    </source>
</evidence>
<keyword evidence="2 5" id="KW-0012">Acyltransferase</keyword>
<name>A0ABW7QWP2_9ACTN</name>
<keyword evidence="1 5" id="KW-0808">Transferase</keyword>
<accession>A0ABW7QWP2</accession>
<dbReference type="PANTHER" id="PTHR43877">
    <property type="entry name" value="AMINOALKYLPHOSPHONATE N-ACETYLTRANSFERASE-RELATED-RELATED"/>
    <property type="match status" value="1"/>
</dbReference>
<dbReference type="EC" id="2.3.-.-" evidence="5"/>
<comment type="caution">
    <text evidence="5">The sequence shown here is derived from an EMBL/GenBank/DDBJ whole genome shotgun (WGS) entry which is preliminary data.</text>
</comment>
<dbReference type="RefSeq" id="WP_397715864.1">
    <property type="nucleotide sequence ID" value="NZ_JBIRGN010000006.1"/>
</dbReference>
<evidence type="ECO:0000256" key="2">
    <source>
        <dbReference type="ARBA" id="ARBA00023315"/>
    </source>
</evidence>